<dbReference type="Pfam" id="PF26034">
    <property type="entry name" value="PHAT_SMAUG"/>
    <property type="match status" value="1"/>
</dbReference>
<evidence type="ECO:0000256" key="2">
    <source>
        <dbReference type="SAM" id="MobiDB-lite"/>
    </source>
</evidence>
<dbReference type="InterPro" id="IPR036871">
    <property type="entry name" value="PX_dom_sf"/>
</dbReference>
<sequence>MVEKRCPLQRDGVYRWFSELPSPQRVEFLCGLLDLCIPLELRFLGSCLEDLARKDYHSLRDSEIKANNPADLGSLTNLTDEVVRSKLLVSLALLGSEQREAAGVLYRTLTHIDSIIHNYGLQLNEGRTGDEFLLLFTMASNHPAFSFHQKQVLRQELTQIQSSLSGGGGGGGHGGKSALPTCPACHKVTPRTEAPVSSVSNSLENALHTSAHSTEESLPKRTVGKHSKVSVEKIDLKGLSHTKNERNVECSFEVLWSDSSVTSVTKSSSEVTEFMSKLPQLYPEENLEKFIPCLAGPDSFYVERSHMDLEADLRYLTSLPSHVLKNDHIKKFFSTSSPTQQLQSPSPGTPSLSKVGTVMGVSGRPVCGVAGIPSSQSGAQHHMQHSATAAALPHCSHAGGAGSALAYRAQMDTSPAILMPSSLQTPQTQEQNGILDWLRKLRLHKYYPVFKQLTMEKFLSLTEEDLNKFESLTMGAKKKLKTQLELEKEKSEKRCLNPAAPPPVTGSGVARVPPTSHVGPVQTVRGAHAAALRVEVEQPLHQTAREGSSSECSSSSPSPMGVQAREESSDSAEENDRRVEIHLEGSDKEKPVMLLNHFASSSARPTAQVLPVQNEAGSSPSGHHALPPQMMAAASHLAPIRMLNSVHKSERGGADMKLLPPSVHSLLSLEERSKLSGPRGGIKVDKNFGHAVIDAAPTPGPQQPLQVLSALAESNAVSPTVSFGPRAKVVHTSALDRVLKPAPQPAPGGETSTAAAGTSSTVFHVARPPIKLLVSSSVPADSAISGQTPCSNNVQISVPPAIINPRTALYTANTKAAFSAMSSVPVGPLQGGFCANSNTASSSSHPSTSFASMATVPSCPAPSSSPALSSAPESSFYSGGGGSGSPGNIPASAQNHHHHHHHQQQSAPQQPAPAPPPGCVVCTSCGCSGSCGSSGLTVSYANYFQHPFSGPSVFPFPFLPFSPVCGSGYVGAQQYGGGAFPVVHSPYGGGVPPEPVLGGQSAFAVPPVQSFMAGAAGVYQAPGLVGGGGGGGGGGGPGHKKSGNLSCYNCGATGHRAQDCKQPSMDFNRQGTFRLKYAPPAESLDSTD</sequence>
<protein>
    <submittedName>
        <fullName evidence="5">Zinc finger CCHC domain-containing protein 14 isoform X1</fullName>
    </submittedName>
</protein>
<feature type="compositionally biased region" description="Low complexity" evidence="2">
    <location>
        <begin position="748"/>
        <end position="760"/>
    </location>
</feature>
<feature type="compositionally biased region" description="Basic and acidic residues" evidence="2">
    <location>
        <begin position="564"/>
        <end position="577"/>
    </location>
</feature>
<evidence type="ECO:0000256" key="1">
    <source>
        <dbReference type="PROSITE-ProRule" id="PRU00047"/>
    </source>
</evidence>
<dbReference type="SUPFAM" id="SSF64268">
    <property type="entry name" value="PX domain"/>
    <property type="match status" value="1"/>
</dbReference>
<evidence type="ECO:0000313" key="5">
    <source>
        <dbReference type="RefSeq" id="XP_026932168.2"/>
    </source>
</evidence>
<dbReference type="InterPro" id="IPR057327">
    <property type="entry name" value="Vts1_dom"/>
</dbReference>
<evidence type="ECO:0000259" key="3">
    <source>
        <dbReference type="PROSITE" id="PS50158"/>
    </source>
</evidence>
<feature type="compositionally biased region" description="Low complexity" evidence="2">
    <location>
        <begin position="862"/>
        <end position="877"/>
    </location>
</feature>
<keyword evidence="1" id="KW-0863">Zinc-finger</keyword>
<dbReference type="GO" id="GO:0035091">
    <property type="term" value="F:phosphatidylinositol binding"/>
    <property type="evidence" value="ECO:0007669"/>
    <property type="project" value="InterPro"/>
</dbReference>
<dbReference type="AlphaFoldDB" id="A0A6J2AS78"/>
<dbReference type="GO" id="GO:0003676">
    <property type="term" value="F:nucleic acid binding"/>
    <property type="evidence" value="ECO:0007669"/>
    <property type="project" value="InterPro"/>
</dbReference>
<feature type="domain" description="CCHC-type" evidence="3">
    <location>
        <begin position="1047"/>
        <end position="1062"/>
    </location>
</feature>
<dbReference type="InterPro" id="IPR036875">
    <property type="entry name" value="Znf_CCHC_sf"/>
</dbReference>
<feature type="compositionally biased region" description="Low complexity" evidence="2">
    <location>
        <begin position="549"/>
        <end position="559"/>
    </location>
</feature>
<dbReference type="SMART" id="SM00343">
    <property type="entry name" value="ZnF_C2HC"/>
    <property type="match status" value="1"/>
</dbReference>
<dbReference type="InterPro" id="IPR058599">
    <property type="entry name" value="PHAT_Smg/ZCCHC2-like"/>
</dbReference>
<accession>A0A6J2AS78</accession>
<evidence type="ECO:0000313" key="4">
    <source>
        <dbReference type="Proteomes" id="UP001652583"/>
    </source>
</evidence>
<keyword evidence="1" id="KW-0862">Zinc</keyword>
<dbReference type="GeneID" id="106973512"/>
<proteinExistence type="predicted"/>
<dbReference type="PROSITE" id="PS50158">
    <property type="entry name" value="ZF_CCHC"/>
    <property type="match status" value="1"/>
</dbReference>
<keyword evidence="1" id="KW-0479">Metal-binding</keyword>
<dbReference type="Pfam" id="PF25479">
    <property type="entry name" value="Vts1"/>
    <property type="match status" value="1"/>
</dbReference>
<dbReference type="SUPFAM" id="SSF57756">
    <property type="entry name" value="Retrovirus zinc finger-like domains"/>
    <property type="match status" value="1"/>
</dbReference>
<dbReference type="Gene3D" id="3.30.1520.10">
    <property type="entry name" value="Phox-like domain"/>
    <property type="match status" value="1"/>
</dbReference>
<feature type="region of interest" description="Disordered" evidence="2">
    <location>
        <begin position="191"/>
        <end position="225"/>
    </location>
</feature>
<feature type="compositionally biased region" description="Polar residues" evidence="2">
    <location>
        <begin position="195"/>
        <end position="212"/>
    </location>
</feature>
<dbReference type="Pfam" id="PF00098">
    <property type="entry name" value="zf-CCHC"/>
    <property type="match status" value="1"/>
</dbReference>
<name>A0A6J2AS78_ACIJB</name>
<feature type="region of interest" description="Disordered" evidence="2">
    <location>
        <begin position="541"/>
        <end position="577"/>
    </location>
</feature>
<dbReference type="PANTHER" id="PTHR16195:SF16">
    <property type="entry name" value="ZINC FINGER CCHC DOMAIN-CONTAINING PROTEIN 14"/>
    <property type="match status" value="1"/>
</dbReference>
<reference evidence="5" key="1">
    <citation type="submission" date="2025-08" db="UniProtKB">
        <authorList>
            <consortium name="RefSeq"/>
        </authorList>
    </citation>
    <scope>IDENTIFICATION</scope>
    <source>
        <tissue evidence="5">Blood</tissue>
    </source>
</reference>
<dbReference type="Proteomes" id="UP001652583">
    <property type="component" value="Chromosome E2"/>
</dbReference>
<feature type="region of interest" description="Disordered" evidence="2">
    <location>
        <begin position="488"/>
        <end position="520"/>
    </location>
</feature>
<keyword evidence="4" id="KW-1185">Reference proteome</keyword>
<dbReference type="PANTHER" id="PTHR16195">
    <property type="entry name" value="ZINC FINGER CCHC DOMAIN CONTAINING PROTEIN"/>
    <property type="match status" value="1"/>
</dbReference>
<feature type="region of interest" description="Disordered" evidence="2">
    <location>
        <begin position="739"/>
        <end position="760"/>
    </location>
</feature>
<dbReference type="InterPro" id="IPR013761">
    <property type="entry name" value="SAM/pointed_sf"/>
</dbReference>
<organism evidence="4 5">
    <name type="scientific">Acinonyx jubatus</name>
    <name type="common">Cheetah</name>
    <dbReference type="NCBI Taxonomy" id="32536"/>
    <lineage>
        <taxon>Eukaryota</taxon>
        <taxon>Metazoa</taxon>
        <taxon>Chordata</taxon>
        <taxon>Craniata</taxon>
        <taxon>Vertebrata</taxon>
        <taxon>Euteleostomi</taxon>
        <taxon>Mammalia</taxon>
        <taxon>Eutheria</taxon>
        <taxon>Laurasiatheria</taxon>
        <taxon>Carnivora</taxon>
        <taxon>Feliformia</taxon>
        <taxon>Felidae</taxon>
        <taxon>Felinae</taxon>
        <taxon>Acinonyx</taxon>
    </lineage>
</organism>
<dbReference type="InterPro" id="IPR001878">
    <property type="entry name" value="Znf_CCHC"/>
</dbReference>
<dbReference type="InterPro" id="IPR037632">
    <property type="entry name" value="ZCCH14_SAM"/>
</dbReference>
<dbReference type="RefSeq" id="XP_026932168.2">
    <property type="nucleotide sequence ID" value="XM_027076367.2"/>
</dbReference>
<dbReference type="Gene3D" id="4.10.60.10">
    <property type="entry name" value="Zinc finger, CCHC-type"/>
    <property type="match status" value="1"/>
</dbReference>
<dbReference type="KEGG" id="aju:106973512"/>
<feature type="region of interest" description="Disordered" evidence="2">
    <location>
        <begin position="862"/>
        <end position="913"/>
    </location>
</feature>
<dbReference type="InterPro" id="IPR042344">
    <property type="entry name" value="ZCCHC14"/>
</dbReference>
<dbReference type="GO" id="GO:0008270">
    <property type="term" value="F:zinc ion binding"/>
    <property type="evidence" value="ECO:0007669"/>
    <property type="project" value="UniProtKB-KW"/>
</dbReference>
<dbReference type="Gene3D" id="1.10.150.50">
    <property type="entry name" value="Transcription Factor, Ets-1"/>
    <property type="match status" value="1"/>
</dbReference>
<dbReference type="CDD" id="cd09558">
    <property type="entry name" value="SAM_ZCCH14"/>
    <property type="match status" value="1"/>
</dbReference>
<dbReference type="SUPFAM" id="SSF47769">
    <property type="entry name" value="SAM/Pointed domain"/>
    <property type="match status" value="1"/>
</dbReference>
<gene>
    <name evidence="5" type="primary">ZCCHC14</name>
</gene>